<name>A0ABS0KZB6_9BACT</name>
<accession>A0ABS0KZB6</accession>
<dbReference type="Proteomes" id="UP000601099">
    <property type="component" value="Unassembled WGS sequence"/>
</dbReference>
<keyword evidence="2" id="KW-1185">Reference proteome</keyword>
<sequence length="174" mass="19781">MFVLLLPVASCTREEQVDPQKFYASKLPLFEDLVQWYKVNPIRRFQKEGDEVSVLIADAENVDLLYELYDREVDDPEVKKAFDHVGWSDAHVNTLLYKMGKVNCSLIALLPNSSGSAYDVELTCELSDGDTVVYKFFAHDLSPDSRRIIDTYTVKKGLGGIISNRVMWHTDTSP</sequence>
<evidence type="ECO:0000313" key="1">
    <source>
        <dbReference type="EMBL" id="MBG8552554.1"/>
    </source>
</evidence>
<gene>
    <name evidence="1" type="ORF">I5L79_03300</name>
</gene>
<evidence type="ECO:0000313" key="2">
    <source>
        <dbReference type="Proteomes" id="UP000601099"/>
    </source>
</evidence>
<reference evidence="1 2" key="1">
    <citation type="submission" date="2020-11" db="EMBL/GenBank/DDBJ databases">
        <title>Hymenobacter sp.</title>
        <authorList>
            <person name="Kim M.K."/>
        </authorList>
    </citation>
    <scope>NUCLEOTIDE SEQUENCE [LARGE SCALE GENOMIC DNA]</scope>
    <source>
        <strain evidence="1 2">BT594</strain>
    </source>
</reference>
<dbReference type="EMBL" id="JADWYK010000001">
    <property type="protein sequence ID" value="MBG8552554.1"/>
    <property type="molecule type" value="Genomic_DNA"/>
</dbReference>
<organism evidence="1 2">
    <name type="scientific">Hymenobacter guriensis</name>
    <dbReference type="NCBI Taxonomy" id="2793065"/>
    <lineage>
        <taxon>Bacteria</taxon>
        <taxon>Pseudomonadati</taxon>
        <taxon>Bacteroidota</taxon>
        <taxon>Cytophagia</taxon>
        <taxon>Cytophagales</taxon>
        <taxon>Hymenobacteraceae</taxon>
        <taxon>Hymenobacter</taxon>
    </lineage>
</organism>
<protein>
    <submittedName>
        <fullName evidence="1">Uncharacterized protein</fullName>
    </submittedName>
</protein>
<proteinExistence type="predicted"/>
<comment type="caution">
    <text evidence="1">The sequence shown here is derived from an EMBL/GenBank/DDBJ whole genome shotgun (WGS) entry which is preliminary data.</text>
</comment>
<dbReference type="RefSeq" id="WP_196953581.1">
    <property type="nucleotide sequence ID" value="NZ_JADWYK010000001.1"/>
</dbReference>